<dbReference type="InterPro" id="IPR039538">
    <property type="entry name" value="BetI_C"/>
</dbReference>
<reference evidence="7 8" key="1">
    <citation type="submission" date="2017-11" db="EMBL/GenBank/DDBJ databases">
        <title>Sequencing the genomes of 1000 actinobacteria strains.</title>
        <authorList>
            <person name="Klenk H.-P."/>
        </authorList>
    </citation>
    <scope>NUCLEOTIDE SEQUENCE [LARGE SCALE GENOMIC DNA]</scope>
    <source>
        <strain evidence="7 8">DSM 44104</strain>
    </source>
</reference>
<feature type="domain" description="HTH tetR-type" evidence="6">
    <location>
        <begin position="8"/>
        <end position="68"/>
    </location>
</feature>
<evidence type="ECO:0000256" key="4">
    <source>
        <dbReference type="ARBA" id="ARBA00023163"/>
    </source>
</evidence>
<protein>
    <submittedName>
        <fullName evidence="7">TetR family transcriptional regulator</fullName>
    </submittedName>
</protein>
<dbReference type="Proteomes" id="UP000232453">
    <property type="component" value="Unassembled WGS sequence"/>
</dbReference>
<dbReference type="GO" id="GO:0003700">
    <property type="term" value="F:DNA-binding transcription factor activity"/>
    <property type="evidence" value="ECO:0007669"/>
    <property type="project" value="TreeGrafter"/>
</dbReference>
<dbReference type="AlphaFoldDB" id="A0AA44UV98"/>
<dbReference type="PANTHER" id="PTHR30055">
    <property type="entry name" value="HTH-TYPE TRANSCRIPTIONAL REGULATOR RUTR"/>
    <property type="match status" value="1"/>
</dbReference>
<gene>
    <name evidence="7" type="ORF">ATL51_0079</name>
</gene>
<dbReference type="GO" id="GO:0000976">
    <property type="term" value="F:transcription cis-regulatory region binding"/>
    <property type="evidence" value="ECO:0007669"/>
    <property type="project" value="TreeGrafter"/>
</dbReference>
<organism evidence="7 8">
    <name type="scientific">Pseudonocardia alni</name>
    <name type="common">Amycolata alni</name>
    <dbReference type="NCBI Taxonomy" id="33907"/>
    <lineage>
        <taxon>Bacteria</taxon>
        <taxon>Bacillati</taxon>
        <taxon>Actinomycetota</taxon>
        <taxon>Actinomycetes</taxon>
        <taxon>Pseudonocardiales</taxon>
        <taxon>Pseudonocardiaceae</taxon>
        <taxon>Pseudonocardia</taxon>
    </lineage>
</organism>
<dbReference type="PANTHER" id="PTHR30055:SF234">
    <property type="entry name" value="HTH-TYPE TRANSCRIPTIONAL REGULATOR BETI"/>
    <property type="match status" value="1"/>
</dbReference>
<dbReference type="SUPFAM" id="SSF46689">
    <property type="entry name" value="Homeodomain-like"/>
    <property type="match status" value="1"/>
</dbReference>
<evidence type="ECO:0000256" key="1">
    <source>
        <dbReference type="ARBA" id="ARBA00022491"/>
    </source>
</evidence>
<keyword evidence="1" id="KW-0678">Repressor</keyword>
<proteinExistence type="predicted"/>
<dbReference type="PROSITE" id="PS50977">
    <property type="entry name" value="HTH_TETR_2"/>
    <property type="match status" value="1"/>
</dbReference>
<accession>A0AA44UV98</accession>
<dbReference type="Pfam" id="PF13977">
    <property type="entry name" value="TetR_C_6"/>
    <property type="match status" value="1"/>
</dbReference>
<keyword evidence="3 5" id="KW-0238">DNA-binding</keyword>
<dbReference type="InterPro" id="IPR001647">
    <property type="entry name" value="HTH_TetR"/>
</dbReference>
<sequence length="203" mass="22341">MPKRVNHEERRRQIAEAVWRLASTTGLEDVTLRQVAAEAGVSMRLVQYYFGDRHALLVAALRILGEHSSATATERLSRATDQSPRALLRGVLLELLPLDQDRRTRHLVHIAYFVRSLGDGDLAAQFRDAPPELERLVASLLAGARGRPDDEIAPHLPDADALVALCDGLATKMLLGQRDTTDVLAILDRQLDLTVDAGPYTPA</sequence>
<dbReference type="InterPro" id="IPR050109">
    <property type="entry name" value="HTH-type_TetR-like_transc_reg"/>
</dbReference>
<keyword evidence="2" id="KW-0805">Transcription regulation</keyword>
<name>A0AA44UV98_PSEA5</name>
<dbReference type="Gene3D" id="1.10.357.10">
    <property type="entry name" value="Tetracycline Repressor, domain 2"/>
    <property type="match status" value="1"/>
</dbReference>
<comment type="caution">
    <text evidence="7">The sequence shown here is derived from an EMBL/GenBank/DDBJ whole genome shotgun (WGS) entry which is preliminary data.</text>
</comment>
<evidence type="ECO:0000256" key="2">
    <source>
        <dbReference type="ARBA" id="ARBA00023015"/>
    </source>
</evidence>
<dbReference type="EMBL" id="PHUJ01000001">
    <property type="protein sequence ID" value="PKB41412.1"/>
    <property type="molecule type" value="Genomic_DNA"/>
</dbReference>
<dbReference type="Pfam" id="PF00440">
    <property type="entry name" value="TetR_N"/>
    <property type="match status" value="1"/>
</dbReference>
<evidence type="ECO:0000313" key="8">
    <source>
        <dbReference type="Proteomes" id="UP000232453"/>
    </source>
</evidence>
<keyword evidence="4" id="KW-0804">Transcription</keyword>
<evidence type="ECO:0000256" key="5">
    <source>
        <dbReference type="PROSITE-ProRule" id="PRU00335"/>
    </source>
</evidence>
<dbReference type="InterPro" id="IPR009057">
    <property type="entry name" value="Homeodomain-like_sf"/>
</dbReference>
<dbReference type="InterPro" id="IPR036271">
    <property type="entry name" value="Tet_transcr_reg_TetR-rel_C_sf"/>
</dbReference>
<feature type="DNA-binding region" description="H-T-H motif" evidence="5">
    <location>
        <begin position="31"/>
        <end position="50"/>
    </location>
</feature>
<evidence type="ECO:0000256" key="3">
    <source>
        <dbReference type="ARBA" id="ARBA00023125"/>
    </source>
</evidence>
<dbReference type="SUPFAM" id="SSF48498">
    <property type="entry name" value="Tetracyclin repressor-like, C-terminal domain"/>
    <property type="match status" value="1"/>
</dbReference>
<evidence type="ECO:0000313" key="7">
    <source>
        <dbReference type="EMBL" id="PKB41412.1"/>
    </source>
</evidence>
<evidence type="ECO:0000259" key="6">
    <source>
        <dbReference type="PROSITE" id="PS50977"/>
    </source>
</evidence>